<dbReference type="OrthoDB" id="2970658at2"/>
<dbReference type="EMBL" id="QPJJ01000004">
    <property type="protein sequence ID" value="RCW73244.1"/>
    <property type="molecule type" value="Genomic_DNA"/>
</dbReference>
<evidence type="ECO:0000313" key="3">
    <source>
        <dbReference type="Proteomes" id="UP000252585"/>
    </source>
</evidence>
<protein>
    <submittedName>
        <fullName evidence="2">Uncharacterized protein</fullName>
    </submittedName>
</protein>
<dbReference type="Proteomes" id="UP000252585">
    <property type="component" value="Unassembled WGS sequence"/>
</dbReference>
<comment type="caution">
    <text evidence="2">The sequence shown here is derived from an EMBL/GenBank/DDBJ whole genome shotgun (WGS) entry which is preliminary data.</text>
</comment>
<name>A0A368Y4U8_9BACI</name>
<keyword evidence="3" id="KW-1185">Reference proteome</keyword>
<feature type="region of interest" description="Disordered" evidence="1">
    <location>
        <begin position="52"/>
        <end position="80"/>
    </location>
</feature>
<reference evidence="2 3" key="1">
    <citation type="submission" date="2018-07" db="EMBL/GenBank/DDBJ databases">
        <title>Genomic Encyclopedia of Type Strains, Phase IV (KMG-IV): sequencing the most valuable type-strain genomes for metagenomic binning, comparative biology and taxonomic classification.</title>
        <authorList>
            <person name="Goeker M."/>
        </authorList>
    </citation>
    <scope>NUCLEOTIDE SEQUENCE [LARGE SCALE GENOMIC DNA]</scope>
    <source>
        <strain evidence="2 3">DSM 27696</strain>
    </source>
</reference>
<accession>A0A368Y4U8</accession>
<proteinExistence type="predicted"/>
<feature type="compositionally biased region" description="Basic and acidic residues" evidence="1">
    <location>
        <begin position="52"/>
        <end position="61"/>
    </location>
</feature>
<organism evidence="2 3">
    <name type="scientific">Saliterribacillus persicus</name>
    <dbReference type="NCBI Taxonomy" id="930114"/>
    <lineage>
        <taxon>Bacteria</taxon>
        <taxon>Bacillati</taxon>
        <taxon>Bacillota</taxon>
        <taxon>Bacilli</taxon>
        <taxon>Bacillales</taxon>
        <taxon>Bacillaceae</taxon>
        <taxon>Saliterribacillus</taxon>
    </lineage>
</organism>
<feature type="region of interest" description="Disordered" evidence="1">
    <location>
        <begin position="1"/>
        <end position="31"/>
    </location>
</feature>
<dbReference type="AlphaFoldDB" id="A0A368Y4U8"/>
<feature type="compositionally biased region" description="Basic residues" evidence="1">
    <location>
        <begin position="71"/>
        <end position="80"/>
    </location>
</feature>
<sequence>MSKDNQNHEDLKKKQVVDNERKSTFDEDRTELHKFKEEQLVDDIPLEDLKIEEKNLKDKKNSQSTSQSEKKYKHPKHKNK</sequence>
<dbReference type="RefSeq" id="WP_114352336.1">
    <property type="nucleotide sequence ID" value="NZ_QPJJ01000004.1"/>
</dbReference>
<evidence type="ECO:0000313" key="2">
    <source>
        <dbReference type="EMBL" id="RCW73244.1"/>
    </source>
</evidence>
<evidence type="ECO:0000256" key="1">
    <source>
        <dbReference type="SAM" id="MobiDB-lite"/>
    </source>
</evidence>
<gene>
    <name evidence="2" type="ORF">DFR57_104242</name>
</gene>